<name>A0ABU5T4C3_9MICC</name>
<protein>
    <submittedName>
        <fullName evidence="2">Uncharacterized protein</fullName>
    </submittedName>
</protein>
<evidence type="ECO:0000256" key="1">
    <source>
        <dbReference type="SAM" id="MobiDB-lite"/>
    </source>
</evidence>
<organism evidence="2 3">
    <name type="scientific">Sinomonas terricola</name>
    <dbReference type="NCBI Taxonomy" id="3110330"/>
    <lineage>
        <taxon>Bacteria</taxon>
        <taxon>Bacillati</taxon>
        <taxon>Actinomycetota</taxon>
        <taxon>Actinomycetes</taxon>
        <taxon>Micrococcales</taxon>
        <taxon>Micrococcaceae</taxon>
        <taxon>Sinomonas</taxon>
    </lineage>
</organism>
<sequence>MMRNLYFGCWDRDDLHPESNAEPTPSSALVPSRLKTEESRRAALLSDAVKAAERTRAALITVRQFDGTGNAILAVNHLQGCHGELRMAIQSLVSDLEGAYERLRSVAPGVRGPEPDVTFVDEISAVASERPAEPLSEPIPAPSPLSEPLKPEPSVSSAGGRISSVILVPGVPSPSDVARAKEAAPSRALRARWGA</sequence>
<dbReference type="RefSeq" id="WP_323278341.1">
    <property type="nucleotide sequence ID" value="NZ_JAYGGQ010000004.1"/>
</dbReference>
<feature type="region of interest" description="Disordered" evidence="1">
    <location>
        <begin position="172"/>
        <end position="195"/>
    </location>
</feature>
<reference evidence="2 3" key="1">
    <citation type="submission" date="2023-12" db="EMBL/GenBank/DDBJ databases">
        <title>Sinomonas terricola sp. nov, isolated from litchi orchard soil in Guangdong, PR China.</title>
        <authorList>
            <person name="Jiaxin W."/>
            <person name="Yang Z."/>
            <person name="Honghui Z."/>
        </authorList>
    </citation>
    <scope>NUCLEOTIDE SEQUENCE [LARGE SCALE GENOMIC DNA]</scope>
    <source>
        <strain evidence="2 3">JGH33</strain>
    </source>
</reference>
<keyword evidence="3" id="KW-1185">Reference proteome</keyword>
<accession>A0ABU5T4C3</accession>
<proteinExistence type="predicted"/>
<feature type="compositionally biased region" description="Low complexity" evidence="1">
    <location>
        <begin position="146"/>
        <end position="157"/>
    </location>
</feature>
<comment type="caution">
    <text evidence="2">The sequence shown here is derived from an EMBL/GenBank/DDBJ whole genome shotgun (WGS) entry which is preliminary data.</text>
</comment>
<dbReference type="EMBL" id="JAYGGQ010000004">
    <property type="protein sequence ID" value="MEA5454495.1"/>
    <property type="molecule type" value="Genomic_DNA"/>
</dbReference>
<dbReference type="Proteomes" id="UP001304769">
    <property type="component" value="Unassembled WGS sequence"/>
</dbReference>
<evidence type="ECO:0000313" key="3">
    <source>
        <dbReference type="Proteomes" id="UP001304769"/>
    </source>
</evidence>
<gene>
    <name evidence="2" type="ORF">SPF06_07155</name>
</gene>
<evidence type="ECO:0000313" key="2">
    <source>
        <dbReference type="EMBL" id="MEA5454495.1"/>
    </source>
</evidence>
<feature type="region of interest" description="Disordered" evidence="1">
    <location>
        <begin position="129"/>
        <end position="159"/>
    </location>
</feature>